<keyword evidence="1" id="KW-0812">Transmembrane</keyword>
<name>A0A2S7WLP9_9FLAO</name>
<protein>
    <submittedName>
        <fullName evidence="2">Uncharacterized protein</fullName>
    </submittedName>
</protein>
<dbReference type="Proteomes" id="UP000238882">
    <property type="component" value="Unassembled WGS sequence"/>
</dbReference>
<dbReference type="OrthoDB" id="1453371at2"/>
<sequence length="93" mass="10977">MLAILMLKMLLKTLLFNYEFLNYLSNFVSIKFKDPIMLDFSEFSGLVLFMFIFTAGFWLLIFLLTFVVPYWIGGTIWENFKLKREAKKAAEGK</sequence>
<evidence type="ECO:0000256" key="1">
    <source>
        <dbReference type="SAM" id="Phobius"/>
    </source>
</evidence>
<keyword evidence="3" id="KW-1185">Reference proteome</keyword>
<accession>A0A2S7WLP9</accession>
<dbReference type="AlphaFoldDB" id="A0A2S7WLP9"/>
<dbReference type="EMBL" id="MSCN01000001">
    <property type="protein sequence ID" value="PQJ78534.1"/>
    <property type="molecule type" value="Genomic_DNA"/>
</dbReference>
<evidence type="ECO:0000313" key="3">
    <source>
        <dbReference type="Proteomes" id="UP000238882"/>
    </source>
</evidence>
<feature type="transmembrane region" description="Helical" evidence="1">
    <location>
        <begin position="46"/>
        <end position="72"/>
    </location>
</feature>
<proteinExistence type="predicted"/>
<keyword evidence="1" id="KW-0472">Membrane</keyword>
<comment type="caution">
    <text evidence="2">The sequence shown here is derived from an EMBL/GenBank/DDBJ whole genome shotgun (WGS) entry which is preliminary data.</text>
</comment>
<gene>
    <name evidence="2" type="ORF">BTO18_04740</name>
</gene>
<organism evidence="2 3">
    <name type="scientific">Polaribacter porphyrae</name>
    <dbReference type="NCBI Taxonomy" id="1137780"/>
    <lineage>
        <taxon>Bacteria</taxon>
        <taxon>Pseudomonadati</taxon>
        <taxon>Bacteroidota</taxon>
        <taxon>Flavobacteriia</taxon>
        <taxon>Flavobacteriales</taxon>
        <taxon>Flavobacteriaceae</taxon>
    </lineage>
</organism>
<dbReference type="RefSeq" id="WP_105015127.1">
    <property type="nucleotide sequence ID" value="NZ_MSCN01000001.1"/>
</dbReference>
<reference evidence="2 3" key="1">
    <citation type="submission" date="2016-12" db="EMBL/GenBank/DDBJ databases">
        <title>Trade-off between light-utilization and light-protection in marine flavobacteria.</title>
        <authorList>
            <person name="Kumagai Y."/>
            <person name="Yoshizawa S."/>
            <person name="Kogure K."/>
            <person name="Iwasaki W."/>
        </authorList>
    </citation>
    <scope>NUCLEOTIDE SEQUENCE [LARGE SCALE GENOMIC DNA]</scope>
    <source>
        <strain evidence="2 3">NBRC 108759</strain>
    </source>
</reference>
<evidence type="ECO:0000313" key="2">
    <source>
        <dbReference type="EMBL" id="PQJ78534.1"/>
    </source>
</evidence>
<keyword evidence="1" id="KW-1133">Transmembrane helix</keyword>